<dbReference type="InterPro" id="IPR017907">
    <property type="entry name" value="Znf_RING_CS"/>
</dbReference>
<dbReference type="GO" id="GO:0008270">
    <property type="term" value="F:zinc ion binding"/>
    <property type="evidence" value="ECO:0007669"/>
    <property type="project" value="UniProtKB-KW"/>
</dbReference>
<evidence type="ECO:0000259" key="6">
    <source>
        <dbReference type="PROSITE" id="PS50089"/>
    </source>
</evidence>
<evidence type="ECO:0000313" key="7">
    <source>
        <dbReference type="EMBL" id="KIX97738.1"/>
    </source>
</evidence>
<dbReference type="InterPro" id="IPR001841">
    <property type="entry name" value="Znf_RING"/>
</dbReference>
<organism evidence="7 8">
    <name type="scientific">Fonsecaea multimorphosa CBS 102226</name>
    <dbReference type="NCBI Taxonomy" id="1442371"/>
    <lineage>
        <taxon>Eukaryota</taxon>
        <taxon>Fungi</taxon>
        <taxon>Dikarya</taxon>
        <taxon>Ascomycota</taxon>
        <taxon>Pezizomycotina</taxon>
        <taxon>Eurotiomycetes</taxon>
        <taxon>Chaetothyriomycetidae</taxon>
        <taxon>Chaetothyriales</taxon>
        <taxon>Herpotrichiellaceae</taxon>
        <taxon>Fonsecaea</taxon>
    </lineage>
</organism>
<feature type="compositionally biased region" description="Polar residues" evidence="5">
    <location>
        <begin position="437"/>
        <end position="453"/>
    </location>
</feature>
<dbReference type="Proteomes" id="UP000053411">
    <property type="component" value="Unassembled WGS sequence"/>
</dbReference>
<evidence type="ECO:0000256" key="5">
    <source>
        <dbReference type="SAM" id="MobiDB-lite"/>
    </source>
</evidence>
<dbReference type="SMART" id="SM00184">
    <property type="entry name" value="RING"/>
    <property type="match status" value="1"/>
</dbReference>
<feature type="compositionally biased region" description="Acidic residues" evidence="5">
    <location>
        <begin position="362"/>
        <end position="393"/>
    </location>
</feature>
<keyword evidence="8" id="KW-1185">Reference proteome</keyword>
<dbReference type="PROSITE" id="PS00518">
    <property type="entry name" value="ZF_RING_1"/>
    <property type="match status" value="1"/>
</dbReference>
<dbReference type="EMBL" id="KN848073">
    <property type="protein sequence ID" value="KIX97738.1"/>
    <property type="molecule type" value="Genomic_DNA"/>
</dbReference>
<gene>
    <name evidence="7" type="ORF">Z520_06516</name>
</gene>
<evidence type="ECO:0000256" key="3">
    <source>
        <dbReference type="ARBA" id="ARBA00022833"/>
    </source>
</evidence>
<dbReference type="OrthoDB" id="6105938at2759"/>
<dbReference type="RefSeq" id="XP_016631861.1">
    <property type="nucleotide sequence ID" value="XM_016777016.1"/>
</dbReference>
<dbReference type="Gene3D" id="3.30.40.10">
    <property type="entry name" value="Zinc/RING finger domain, C3HC4 (zinc finger)"/>
    <property type="match status" value="1"/>
</dbReference>
<dbReference type="GeneID" id="27712262"/>
<name>A0A0D2KM24_9EURO</name>
<evidence type="ECO:0000256" key="4">
    <source>
        <dbReference type="PROSITE-ProRule" id="PRU00175"/>
    </source>
</evidence>
<dbReference type="PANTHER" id="PTHR23327:SF51">
    <property type="entry name" value="TRANSCRIPTIONAL REGULATOR OF YEAST FORM ADHERENCE 3"/>
    <property type="match status" value="1"/>
</dbReference>
<feature type="compositionally biased region" description="Polar residues" evidence="5">
    <location>
        <begin position="462"/>
        <end position="477"/>
    </location>
</feature>
<evidence type="ECO:0000313" key="8">
    <source>
        <dbReference type="Proteomes" id="UP000053411"/>
    </source>
</evidence>
<reference evidence="7 8" key="1">
    <citation type="submission" date="2015-01" db="EMBL/GenBank/DDBJ databases">
        <title>The Genome Sequence of Fonsecaea multimorphosa CBS 102226.</title>
        <authorList>
            <consortium name="The Broad Institute Genomics Platform"/>
            <person name="Cuomo C."/>
            <person name="de Hoog S."/>
            <person name="Gorbushina A."/>
            <person name="Stielow B."/>
            <person name="Teixiera M."/>
            <person name="Abouelleil A."/>
            <person name="Chapman S.B."/>
            <person name="Priest M."/>
            <person name="Young S.K."/>
            <person name="Wortman J."/>
            <person name="Nusbaum C."/>
            <person name="Birren B."/>
        </authorList>
    </citation>
    <scope>NUCLEOTIDE SEQUENCE [LARGE SCALE GENOMIC DNA]</scope>
    <source>
        <strain evidence="7 8">CBS 102226</strain>
    </source>
</reference>
<keyword evidence="1" id="KW-0479">Metal-binding</keyword>
<feature type="compositionally biased region" description="Basic and acidic residues" evidence="5">
    <location>
        <begin position="394"/>
        <end position="413"/>
    </location>
</feature>
<feature type="region of interest" description="Disordered" evidence="5">
    <location>
        <begin position="228"/>
        <end position="264"/>
    </location>
</feature>
<feature type="domain" description="RING-type" evidence="6">
    <location>
        <begin position="32"/>
        <end position="76"/>
    </location>
</feature>
<dbReference type="VEuPathDB" id="FungiDB:Z520_06516"/>
<dbReference type="InterPro" id="IPR013083">
    <property type="entry name" value="Znf_RING/FYVE/PHD"/>
</dbReference>
<dbReference type="InterPro" id="IPR018957">
    <property type="entry name" value="Znf_C3HC4_RING-type"/>
</dbReference>
<dbReference type="AlphaFoldDB" id="A0A0D2KM24"/>
<keyword evidence="3" id="KW-0862">Zinc</keyword>
<dbReference type="PANTHER" id="PTHR23327">
    <property type="entry name" value="RING FINGER PROTEIN 127"/>
    <property type="match status" value="1"/>
</dbReference>
<feature type="compositionally biased region" description="Acidic residues" evidence="5">
    <location>
        <begin position="232"/>
        <end position="261"/>
    </location>
</feature>
<dbReference type="SUPFAM" id="SSF57850">
    <property type="entry name" value="RING/U-box"/>
    <property type="match status" value="1"/>
</dbReference>
<accession>A0A0D2KM24</accession>
<proteinExistence type="predicted"/>
<evidence type="ECO:0000256" key="1">
    <source>
        <dbReference type="ARBA" id="ARBA00022723"/>
    </source>
</evidence>
<dbReference type="PROSITE" id="PS50089">
    <property type="entry name" value="ZF_RING_2"/>
    <property type="match status" value="1"/>
</dbReference>
<dbReference type="STRING" id="1442371.A0A0D2KM24"/>
<sequence>MASPQTEMADTNGSLLTASLKHIEDIRSLSVCKICMRSLYEPFILSCGHTYCYSCLASWFGGALRRRSKKNCPDCRARITAEPSPNYILRDLVHMLTGRAELLPEDETLQEHQLAKDVEAAQVAADRTGPGLFKGIFVRPIRGQLRWGQGILDPEDNVLRCPECHWELEDGECPHCGFHEMYDSNGPLESDFDSDSVTDLEVAAIEDPWGFGLRRRHSLNWHHHEISPALSETDEEDDYGEEDDLDDFIDNSLDEDNDDTNSESTMTMYNRQWAENTRHHNARNHDASDAESQASADSGHDHFGRYGDYIHRLRNEVWGPSDAETNYDEMTEASEHETTSPPADLERSRALRAIARRRVVSDDDDDDDDEGEEEEGQEEDGDEEPEDEDEDDDTQHSETEGDQSHSESEESDVRPPQPSSRRRQHLQSQRARRNDSNHQSNMEGAQRRNSPVRQQYRHRQRSNIPRNSASGRRTGYQQPFERPGYNPGMQVGRITGYSL</sequence>
<protein>
    <recommendedName>
        <fullName evidence="6">RING-type domain-containing protein</fullName>
    </recommendedName>
</protein>
<evidence type="ECO:0000256" key="2">
    <source>
        <dbReference type="ARBA" id="ARBA00022771"/>
    </source>
</evidence>
<dbReference type="Pfam" id="PF00097">
    <property type="entry name" value="zf-C3HC4"/>
    <property type="match status" value="1"/>
</dbReference>
<feature type="compositionally biased region" description="Basic and acidic residues" evidence="5">
    <location>
        <begin position="333"/>
        <end position="349"/>
    </location>
</feature>
<feature type="region of interest" description="Disordered" evidence="5">
    <location>
        <begin position="280"/>
        <end position="302"/>
    </location>
</feature>
<dbReference type="CDD" id="cd16568">
    <property type="entry name" value="RING-HC_ScPSH1-like"/>
    <property type="match status" value="1"/>
</dbReference>
<keyword evidence="2 4" id="KW-0863">Zinc-finger</keyword>
<feature type="region of interest" description="Disordered" evidence="5">
    <location>
        <begin position="330"/>
        <end position="499"/>
    </location>
</feature>